<dbReference type="OrthoDB" id="384378at2"/>
<protein>
    <submittedName>
        <fullName evidence="2">Adenylate cyclase</fullName>
    </submittedName>
</protein>
<dbReference type="InterPro" id="IPR033469">
    <property type="entry name" value="CYTH-like_dom_sf"/>
</dbReference>
<dbReference type="AlphaFoldDB" id="A0A3D8PSR2"/>
<feature type="domain" description="CYTH" evidence="1">
    <location>
        <begin position="4"/>
        <end position="190"/>
    </location>
</feature>
<comment type="caution">
    <text evidence="2">The sequence shown here is derived from an EMBL/GenBank/DDBJ whole genome shotgun (WGS) entry which is preliminary data.</text>
</comment>
<dbReference type="PIRSF" id="PIRSF012526">
    <property type="entry name" value="CYTH_UCP012526"/>
    <property type="match status" value="1"/>
</dbReference>
<dbReference type="Proteomes" id="UP000257143">
    <property type="component" value="Unassembled WGS sequence"/>
</dbReference>
<dbReference type="SMART" id="SM01118">
    <property type="entry name" value="CYTH"/>
    <property type="match status" value="1"/>
</dbReference>
<dbReference type="InterPro" id="IPR023577">
    <property type="entry name" value="CYTH_domain"/>
</dbReference>
<dbReference type="Pfam" id="PF01928">
    <property type="entry name" value="CYTH"/>
    <property type="match status" value="1"/>
</dbReference>
<dbReference type="EMBL" id="PIOC01000017">
    <property type="protein sequence ID" value="RDW18278.1"/>
    <property type="molecule type" value="Genomic_DNA"/>
</dbReference>
<keyword evidence="3" id="KW-1185">Reference proteome</keyword>
<dbReference type="PROSITE" id="PS51707">
    <property type="entry name" value="CYTH"/>
    <property type="match status" value="1"/>
</dbReference>
<organism evidence="2 3">
    <name type="scientific">Oceanobacillus arenosus</name>
    <dbReference type="NCBI Taxonomy" id="1229153"/>
    <lineage>
        <taxon>Bacteria</taxon>
        <taxon>Bacillati</taxon>
        <taxon>Bacillota</taxon>
        <taxon>Bacilli</taxon>
        <taxon>Bacillales</taxon>
        <taxon>Bacillaceae</taxon>
        <taxon>Oceanobacillus</taxon>
    </lineage>
</organism>
<dbReference type="CDD" id="cd07762">
    <property type="entry name" value="CYTH-like_Pase_1"/>
    <property type="match status" value="1"/>
</dbReference>
<accession>A0A3D8PSR2</accession>
<name>A0A3D8PSR2_9BACI</name>
<dbReference type="Gene3D" id="2.40.320.10">
    <property type="entry name" value="Hypothetical Protein Pfu-838710-001"/>
    <property type="match status" value="1"/>
</dbReference>
<dbReference type="SUPFAM" id="SSF55154">
    <property type="entry name" value="CYTH-like phosphatases"/>
    <property type="match status" value="1"/>
</dbReference>
<reference evidence="3" key="1">
    <citation type="submission" date="2017-11" db="EMBL/GenBank/DDBJ databases">
        <authorList>
            <person name="Zhu W."/>
        </authorList>
    </citation>
    <scope>NUCLEOTIDE SEQUENCE [LARGE SCALE GENOMIC DNA]</scope>
    <source>
        <strain evidence="3">CAU 1183</strain>
    </source>
</reference>
<sequence>MAQEIEIEYKNLLTMDEFQRLLDNLPFPEYSEVQTNYYFETKNFQLKENGCALRIREKNGKYRLTLKEPHELGLLETHDELTKQEATDWLNGKIISKEHISKQLLKKGIAFESLSFYGSLTTERREAQYKDVLIVLDISNYNGKTDYEFELEAQNKDVGLETFLNILAEYNISKKQTPNKIERFFNSLPK</sequence>
<proteinExistence type="predicted"/>
<evidence type="ECO:0000313" key="3">
    <source>
        <dbReference type="Proteomes" id="UP000257143"/>
    </source>
</evidence>
<gene>
    <name evidence="2" type="ORF">CWR48_11890</name>
</gene>
<evidence type="ECO:0000313" key="2">
    <source>
        <dbReference type="EMBL" id="RDW18278.1"/>
    </source>
</evidence>
<evidence type="ECO:0000259" key="1">
    <source>
        <dbReference type="PROSITE" id="PS51707"/>
    </source>
</evidence>
<dbReference type="InterPro" id="IPR009195">
    <property type="entry name" value="Uncharacterised_YjbK"/>
</dbReference>
<dbReference type="RefSeq" id="WP_115773458.1">
    <property type="nucleotide sequence ID" value="NZ_PIOC01000017.1"/>
</dbReference>